<name>A0ABW9RRV4_9BACT</name>
<dbReference type="InterPro" id="IPR014782">
    <property type="entry name" value="Peptidase_M1_dom"/>
</dbReference>
<accession>A0ABW9RRV4</accession>
<dbReference type="RefSeq" id="WP_155173897.1">
    <property type="nucleotide sequence ID" value="NZ_BAAAFL010000004.1"/>
</dbReference>
<feature type="domain" description="Peptidase M1 membrane alanine aminopeptidase" evidence="6">
    <location>
        <begin position="861"/>
        <end position="1070"/>
    </location>
</feature>
<dbReference type="InterPro" id="IPR013525">
    <property type="entry name" value="ABC2_TM"/>
</dbReference>
<sequence>MIIDLLKFENLYQRKQRSLFLLSLVFLAYGLLIGSMNHAPANVNFNSGYQLHFYTGLMTLGGVFIAMFFAISGVIRDRKYGMERILYSTPVTKWQYFLSRLAGVYIFSLVTFTTFFVGHVAGTFSPALDPSRVMPFNFFNYLQTWSVFVVPNIFICVALVYAVALLTKNNVATYASGIFIYMLYIICSIVLNSPLMASSVPATPEGLMMASLADPFGLAAFFEQTQFWTAYQKNTEMLSFSGFLLWNRLLWVGVATLCLAITYRAFSFRKPAGRTEKKRPVQSGPVTTQPYRPVLVNFSASFSSKSFWHLTLSNLKGVFKSLPFIGVMLVWAVVAFSEIYFRIVEGGDYHDSLYATTGQLTQLLSKPLGMLALILIVFYSGEIVWRNRDYKFEGVIDATPVPNTVFFLSNLVSLVALPCILIVSGILIAVLFQGYTGYYHFEWRLYLSMFYYQGTGLLFYSLFALFIQSIIPNKYLGMGLSGVLILMLGTFSNYIGIEHPMLRLGIMPVPGYTEMFGFSVVATAFHHYSIYWLSLGAILALLAFRLMQRGAISGIKPKPVHLFRGWTNKQHLALPLLLTAFITSGSVIYYNTNIKGEYISSIENMNRMARYEKQYKVYDSLDRLTLAHFYTEVDLYPEENRYTIHGRHVLKNSNEKPVRQVFINERIPLSSLTVGNGRLKVHDTTYGAYLFEFDPAIQPGEEVAMTFDLERGSTAYEPDHAIAGNGTYISFRDYEPILGYRAGMEIADAFERRKRGLPEKTPEHDGESHLLQNDVKVGKSSFETIVSTTSGQTAISIGDLIRQWAEGDRTYYHYKTSFNILPYVAYFSADYETRQTRYKDIAIEQYYHHGHEYNLDKVDESAIETLKYCEKHFGDYPFDHVRIAEVPGLRSFAGMAQPGTISMVEDRLYLVDIRDAEGFDLVSKRTIHEVAHQWWGMILTPKIAKGGSLFVEGFAKYTEAVVMEKMYGKGATWQIAETANHTYFRGHAFASEPEPPIYMEDGEHYLAYGKHFTVMMAMRDLIGERKVNQVLRTLTDRYRDKNELLVTSSELIDEFYRVTPAQYHRLIDDWFKRVITYNLSVKNTAVTALKNGKYKVDIEIAAYRFNTLKNGESEPVSIDEPIMIGAFSKHPKEVAQEQSILYLKSHIVRDDNLHFSIIVDQAPTHVAIDPYGTRSDENLFDNIMKL</sequence>
<dbReference type="Pfam" id="PF12698">
    <property type="entry name" value="ABC2_membrane_3"/>
    <property type="match status" value="1"/>
</dbReference>
<dbReference type="Pfam" id="PF01433">
    <property type="entry name" value="Peptidase_M1"/>
    <property type="match status" value="1"/>
</dbReference>
<feature type="transmembrane region" description="Helical" evidence="5">
    <location>
        <begin position="475"/>
        <end position="495"/>
    </location>
</feature>
<evidence type="ECO:0000256" key="5">
    <source>
        <dbReference type="SAM" id="Phobius"/>
    </source>
</evidence>
<feature type="transmembrane region" description="Helical" evidence="5">
    <location>
        <begin position="141"/>
        <end position="164"/>
    </location>
</feature>
<protein>
    <recommendedName>
        <fullName evidence="10">Peptidase M1 membrane alanine aminopeptidase domain-containing protein</fullName>
    </recommendedName>
</protein>
<evidence type="ECO:0008006" key="10">
    <source>
        <dbReference type="Google" id="ProtNLM"/>
    </source>
</evidence>
<feature type="transmembrane region" description="Helical" evidence="5">
    <location>
        <begin position="572"/>
        <end position="590"/>
    </location>
</feature>
<feature type="transmembrane region" description="Helical" evidence="5">
    <location>
        <begin position="245"/>
        <end position="266"/>
    </location>
</feature>
<feature type="transmembrane region" description="Helical" evidence="5">
    <location>
        <begin position="96"/>
        <end position="121"/>
    </location>
</feature>
<evidence type="ECO:0000259" key="7">
    <source>
        <dbReference type="Pfam" id="PF12698"/>
    </source>
</evidence>
<feature type="transmembrane region" description="Helical" evidence="5">
    <location>
        <begin position="322"/>
        <end position="343"/>
    </location>
</feature>
<feature type="transmembrane region" description="Helical" evidence="5">
    <location>
        <begin position="450"/>
        <end position="468"/>
    </location>
</feature>
<evidence type="ECO:0000256" key="2">
    <source>
        <dbReference type="ARBA" id="ARBA00022692"/>
    </source>
</evidence>
<evidence type="ECO:0000259" key="6">
    <source>
        <dbReference type="Pfam" id="PF01433"/>
    </source>
</evidence>
<dbReference type="EMBL" id="SMLW01000603">
    <property type="protein sequence ID" value="MTI26888.1"/>
    <property type="molecule type" value="Genomic_DNA"/>
</dbReference>
<keyword evidence="4 5" id="KW-0472">Membrane</keyword>
<feature type="transmembrane region" description="Helical" evidence="5">
    <location>
        <begin position="51"/>
        <end position="75"/>
    </location>
</feature>
<evidence type="ECO:0000256" key="1">
    <source>
        <dbReference type="ARBA" id="ARBA00004141"/>
    </source>
</evidence>
<feature type="transmembrane region" description="Helical" evidence="5">
    <location>
        <begin position="171"/>
        <end position="191"/>
    </location>
</feature>
<dbReference type="Gene3D" id="1.10.390.10">
    <property type="entry name" value="Neutral Protease Domain 2"/>
    <property type="match status" value="1"/>
</dbReference>
<comment type="caution">
    <text evidence="8">The sequence shown here is derived from an EMBL/GenBank/DDBJ whole genome shotgun (WGS) entry which is preliminary data.</text>
</comment>
<dbReference type="SUPFAM" id="SSF55486">
    <property type="entry name" value="Metalloproteases ('zincins'), catalytic domain"/>
    <property type="match status" value="1"/>
</dbReference>
<feature type="transmembrane region" description="Helical" evidence="5">
    <location>
        <begin position="20"/>
        <end position="39"/>
    </location>
</feature>
<evidence type="ECO:0000313" key="9">
    <source>
        <dbReference type="Proteomes" id="UP000798808"/>
    </source>
</evidence>
<dbReference type="InterPro" id="IPR027268">
    <property type="entry name" value="Peptidase_M4/M1_CTD_sf"/>
</dbReference>
<feature type="transmembrane region" description="Helical" evidence="5">
    <location>
        <begin position="405"/>
        <end position="430"/>
    </location>
</feature>
<keyword evidence="9" id="KW-1185">Reference proteome</keyword>
<comment type="subcellular location">
    <subcellularLocation>
        <location evidence="1">Membrane</location>
        <topology evidence="1">Multi-pass membrane protein</topology>
    </subcellularLocation>
</comment>
<organism evidence="8 9">
    <name type="scientific">Fulvivirga kasyanovii</name>
    <dbReference type="NCBI Taxonomy" id="396812"/>
    <lineage>
        <taxon>Bacteria</taxon>
        <taxon>Pseudomonadati</taxon>
        <taxon>Bacteroidota</taxon>
        <taxon>Cytophagia</taxon>
        <taxon>Cytophagales</taxon>
        <taxon>Fulvivirgaceae</taxon>
        <taxon>Fulvivirga</taxon>
    </lineage>
</organism>
<evidence type="ECO:0000256" key="3">
    <source>
        <dbReference type="ARBA" id="ARBA00022989"/>
    </source>
</evidence>
<evidence type="ECO:0000313" key="8">
    <source>
        <dbReference type="EMBL" id="MTI26888.1"/>
    </source>
</evidence>
<feature type="transmembrane region" description="Helical" evidence="5">
    <location>
        <begin position="515"/>
        <end position="544"/>
    </location>
</feature>
<evidence type="ECO:0000256" key="4">
    <source>
        <dbReference type="ARBA" id="ARBA00023136"/>
    </source>
</evidence>
<feature type="domain" description="ABC-2 type transporter transmembrane" evidence="7">
    <location>
        <begin position="46"/>
        <end position="195"/>
    </location>
</feature>
<keyword evidence="2 5" id="KW-0812">Transmembrane</keyword>
<gene>
    <name evidence="8" type="ORF">E1163_18170</name>
</gene>
<proteinExistence type="predicted"/>
<dbReference type="Proteomes" id="UP000798808">
    <property type="component" value="Unassembled WGS sequence"/>
</dbReference>
<feature type="transmembrane region" description="Helical" evidence="5">
    <location>
        <begin position="363"/>
        <end position="385"/>
    </location>
</feature>
<keyword evidence="3 5" id="KW-1133">Transmembrane helix</keyword>
<reference evidence="8 9" key="1">
    <citation type="submission" date="2019-02" db="EMBL/GenBank/DDBJ databases">
        <authorList>
            <person name="Goldberg S.R."/>
            <person name="Haltli B.A."/>
            <person name="Correa H."/>
            <person name="Russell K.G."/>
        </authorList>
    </citation>
    <scope>NUCLEOTIDE SEQUENCE [LARGE SCALE GENOMIC DNA]</scope>
    <source>
        <strain evidence="8 9">JCM 16186</strain>
    </source>
</reference>